<comment type="caution">
    <text evidence="1">The sequence shown here is derived from an EMBL/GenBank/DDBJ whole genome shotgun (WGS) entry which is preliminary data.</text>
</comment>
<organism evidence="1 2">
    <name type="scientific">Salinimicrobium flavum</name>
    <dbReference type="NCBI Taxonomy" id="1737065"/>
    <lineage>
        <taxon>Bacteria</taxon>
        <taxon>Pseudomonadati</taxon>
        <taxon>Bacteroidota</taxon>
        <taxon>Flavobacteriia</taxon>
        <taxon>Flavobacteriales</taxon>
        <taxon>Flavobacteriaceae</taxon>
        <taxon>Salinimicrobium</taxon>
    </lineage>
</organism>
<keyword evidence="2" id="KW-1185">Reference proteome</keyword>
<dbReference type="EMBL" id="JBHULT010000009">
    <property type="protein sequence ID" value="MFD2518260.1"/>
    <property type="molecule type" value="Genomic_DNA"/>
</dbReference>
<evidence type="ECO:0000313" key="1">
    <source>
        <dbReference type="EMBL" id="MFD2518260.1"/>
    </source>
</evidence>
<gene>
    <name evidence="1" type="ORF">ACFSTG_10180</name>
</gene>
<dbReference type="Proteomes" id="UP001597468">
    <property type="component" value="Unassembled WGS sequence"/>
</dbReference>
<name>A0ABW5IZZ1_9FLAO</name>
<reference evidence="2" key="1">
    <citation type="journal article" date="2019" name="Int. J. Syst. Evol. Microbiol.">
        <title>The Global Catalogue of Microorganisms (GCM) 10K type strain sequencing project: providing services to taxonomists for standard genome sequencing and annotation.</title>
        <authorList>
            <consortium name="The Broad Institute Genomics Platform"/>
            <consortium name="The Broad Institute Genome Sequencing Center for Infectious Disease"/>
            <person name="Wu L."/>
            <person name="Ma J."/>
        </authorList>
    </citation>
    <scope>NUCLEOTIDE SEQUENCE [LARGE SCALE GENOMIC DNA]</scope>
    <source>
        <strain evidence="2">KCTC 42585</strain>
    </source>
</reference>
<sequence>MYEHNGNAVDWTKHYASIGQYVAEFEEIVHNIRFWSCAIFQTRGLKNWKLAEITFSQKQFTADPLINCYESLCNEILKNQENSKGLVKEISNFRNKFSKQVSVRNDLLHSRYLIGADVIELSDNPQPENNRFRVYKLSPDKRGARRKEVVQFVKDVENHISELRVLNEEFKEIAIKVDMAMTED</sequence>
<dbReference type="RefSeq" id="WP_380752044.1">
    <property type="nucleotide sequence ID" value="NZ_JBHULT010000009.1"/>
</dbReference>
<accession>A0ABW5IZZ1</accession>
<proteinExistence type="predicted"/>
<evidence type="ECO:0000313" key="2">
    <source>
        <dbReference type="Proteomes" id="UP001597468"/>
    </source>
</evidence>
<protein>
    <submittedName>
        <fullName evidence="1">Uncharacterized protein</fullName>
    </submittedName>
</protein>